<dbReference type="GO" id="GO:0051539">
    <property type="term" value="F:4 iron, 4 sulfur cluster binding"/>
    <property type="evidence" value="ECO:0007669"/>
    <property type="project" value="UniProtKB-KW"/>
</dbReference>
<protein>
    <recommendedName>
        <fullName evidence="6">Radical SAM core domain-containing protein</fullName>
    </recommendedName>
</protein>
<dbReference type="InterPro" id="IPR007197">
    <property type="entry name" value="rSAM"/>
</dbReference>
<dbReference type="Pfam" id="PF18693">
    <property type="entry name" value="TRAM_2"/>
    <property type="match status" value="1"/>
</dbReference>
<sequence>MKEINLISQDTTYFGRDQGLEDGLSLLLKELLKIQEIEWIRILYGYPEEISDSLLGVMEEEKICSYLDIPFQHSSSRIIKKMKRGMDGRRALKFIQKLREKLPDIALRTSLVVGFPGEGIKEFEDLEKFVQEARFDHLGVFTYSKEEGTDCFDFGDPVKENMKKKRRDEIMAIQSEISFENNKKYLNKSLDVLIEGIPKENPDILIGRGRFLAPEVDGMILIDAPRKWEKVVNTIQKVEITGGDVYDLYGKLAK</sequence>
<dbReference type="EMBL" id="BARW01007549">
    <property type="protein sequence ID" value="GAI87916.1"/>
    <property type="molecule type" value="Genomic_DNA"/>
</dbReference>
<dbReference type="GO" id="GO:0035599">
    <property type="term" value="F:aspartic acid methylthiotransferase activity"/>
    <property type="evidence" value="ECO:0007669"/>
    <property type="project" value="TreeGrafter"/>
</dbReference>
<evidence type="ECO:0000256" key="3">
    <source>
        <dbReference type="ARBA" id="ARBA00022723"/>
    </source>
</evidence>
<dbReference type="InterPro" id="IPR058240">
    <property type="entry name" value="rSAM_sf"/>
</dbReference>
<organism evidence="7">
    <name type="scientific">marine sediment metagenome</name>
    <dbReference type="NCBI Taxonomy" id="412755"/>
    <lineage>
        <taxon>unclassified sequences</taxon>
        <taxon>metagenomes</taxon>
        <taxon>ecological metagenomes</taxon>
    </lineage>
</organism>
<keyword evidence="3" id="KW-0479">Metal-binding</keyword>
<keyword evidence="2" id="KW-0949">S-adenosyl-L-methionine</keyword>
<dbReference type="InterPro" id="IPR006638">
    <property type="entry name" value="Elp3/MiaA/NifB-like_rSAM"/>
</dbReference>
<keyword evidence="5" id="KW-0411">Iron-sulfur</keyword>
<evidence type="ECO:0000259" key="6">
    <source>
        <dbReference type="PROSITE" id="PS51918"/>
    </source>
</evidence>
<evidence type="ECO:0000313" key="7">
    <source>
        <dbReference type="EMBL" id="GAI87916.1"/>
    </source>
</evidence>
<dbReference type="InterPro" id="IPR012340">
    <property type="entry name" value="NA-bd_OB-fold"/>
</dbReference>
<evidence type="ECO:0000256" key="4">
    <source>
        <dbReference type="ARBA" id="ARBA00023004"/>
    </source>
</evidence>
<evidence type="ECO:0000256" key="1">
    <source>
        <dbReference type="ARBA" id="ARBA00022485"/>
    </source>
</evidence>
<feature type="domain" description="Radical SAM core" evidence="6">
    <location>
        <begin position="1"/>
        <end position="180"/>
    </location>
</feature>
<comment type="caution">
    <text evidence="7">The sequence shown here is derived from an EMBL/GenBank/DDBJ whole genome shotgun (WGS) entry which is preliminary data.</text>
</comment>
<dbReference type="InterPro" id="IPR005840">
    <property type="entry name" value="Ribosomal_uS12_MeSTrfase_RimO"/>
</dbReference>
<accession>X1T937</accession>
<keyword evidence="1" id="KW-0004">4Fe-4S</keyword>
<dbReference type="SMART" id="SM00729">
    <property type="entry name" value="Elp3"/>
    <property type="match status" value="1"/>
</dbReference>
<gene>
    <name evidence="7" type="ORF">S12H4_15680</name>
</gene>
<dbReference type="Gene3D" id="2.40.50.140">
    <property type="entry name" value="Nucleic acid-binding proteins"/>
    <property type="match status" value="1"/>
</dbReference>
<dbReference type="SUPFAM" id="SSF102114">
    <property type="entry name" value="Radical SAM enzymes"/>
    <property type="match status" value="1"/>
</dbReference>
<dbReference type="InterPro" id="IPR023404">
    <property type="entry name" value="rSAM_horseshoe"/>
</dbReference>
<dbReference type="GO" id="GO:0005829">
    <property type="term" value="C:cytosol"/>
    <property type="evidence" value="ECO:0007669"/>
    <property type="project" value="TreeGrafter"/>
</dbReference>
<name>X1T937_9ZZZZ</name>
<dbReference type="GO" id="GO:0046872">
    <property type="term" value="F:metal ion binding"/>
    <property type="evidence" value="ECO:0007669"/>
    <property type="project" value="UniProtKB-KW"/>
</dbReference>
<proteinExistence type="predicted"/>
<keyword evidence="4" id="KW-0408">Iron</keyword>
<dbReference type="InterPro" id="IPR002792">
    <property type="entry name" value="TRAM_dom"/>
</dbReference>
<evidence type="ECO:0000256" key="2">
    <source>
        <dbReference type="ARBA" id="ARBA00022691"/>
    </source>
</evidence>
<evidence type="ECO:0000256" key="5">
    <source>
        <dbReference type="ARBA" id="ARBA00023014"/>
    </source>
</evidence>
<dbReference type="PANTHER" id="PTHR43837:SF1">
    <property type="entry name" value="RIBOSOMAL PROTEIN US12 METHYLTHIOTRANSFERASE RIMO"/>
    <property type="match status" value="1"/>
</dbReference>
<reference evidence="7" key="1">
    <citation type="journal article" date="2014" name="Front. Microbiol.">
        <title>High frequency of phylogenetically diverse reductive dehalogenase-homologous genes in deep subseafloor sedimentary metagenomes.</title>
        <authorList>
            <person name="Kawai M."/>
            <person name="Futagami T."/>
            <person name="Toyoda A."/>
            <person name="Takaki Y."/>
            <person name="Nishi S."/>
            <person name="Hori S."/>
            <person name="Arai W."/>
            <person name="Tsubouchi T."/>
            <person name="Morono Y."/>
            <person name="Uchiyama I."/>
            <person name="Ito T."/>
            <person name="Fujiyama A."/>
            <person name="Inagaki F."/>
            <person name="Takami H."/>
        </authorList>
    </citation>
    <scope>NUCLEOTIDE SEQUENCE</scope>
    <source>
        <strain evidence="7">Expedition CK06-06</strain>
    </source>
</reference>
<dbReference type="PANTHER" id="PTHR43837">
    <property type="entry name" value="RIBOSOMAL PROTEIN S12 METHYLTHIOTRANSFERASE RIMO"/>
    <property type="match status" value="1"/>
</dbReference>
<dbReference type="PROSITE" id="PS51918">
    <property type="entry name" value="RADICAL_SAM"/>
    <property type="match status" value="1"/>
</dbReference>
<dbReference type="Pfam" id="PF04055">
    <property type="entry name" value="Radical_SAM"/>
    <property type="match status" value="1"/>
</dbReference>
<dbReference type="AlphaFoldDB" id="X1T937"/>
<dbReference type="Gene3D" id="3.80.30.20">
    <property type="entry name" value="tm_1862 like domain"/>
    <property type="match status" value="1"/>
</dbReference>